<keyword evidence="2" id="KW-1185">Reference proteome</keyword>
<dbReference type="Proteomes" id="UP000298327">
    <property type="component" value="Unassembled WGS sequence"/>
</dbReference>
<gene>
    <name evidence="1" type="ORF">EVG20_g11414</name>
</gene>
<dbReference type="Gene3D" id="3.40.50.300">
    <property type="entry name" value="P-loop containing nucleotide triphosphate hydrolases"/>
    <property type="match status" value="1"/>
</dbReference>
<protein>
    <submittedName>
        <fullName evidence="1">Uncharacterized protein</fullName>
    </submittedName>
</protein>
<feature type="non-terminal residue" evidence="1">
    <location>
        <position position="73"/>
    </location>
</feature>
<dbReference type="SUPFAM" id="SSF52540">
    <property type="entry name" value="P-loop containing nucleoside triphosphate hydrolases"/>
    <property type="match status" value="1"/>
</dbReference>
<proteinExistence type="predicted"/>
<dbReference type="OrthoDB" id="2897434at2759"/>
<evidence type="ECO:0000313" key="2">
    <source>
        <dbReference type="Proteomes" id="UP000298327"/>
    </source>
</evidence>
<dbReference type="InterPro" id="IPR027417">
    <property type="entry name" value="P-loop_NTPase"/>
</dbReference>
<dbReference type="STRING" id="205917.A0A4Y9XKU0"/>
<reference evidence="1 2" key="1">
    <citation type="submission" date="2019-02" db="EMBL/GenBank/DDBJ databases">
        <title>Genome sequencing of the rare red list fungi Dentipellis fragilis.</title>
        <authorList>
            <person name="Buettner E."/>
            <person name="Kellner H."/>
        </authorList>
    </citation>
    <scope>NUCLEOTIDE SEQUENCE [LARGE SCALE GENOMIC DNA]</scope>
    <source>
        <strain evidence="1 2">DSM 105465</strain>
    </source>
</reference>
<organism evidence="1 2">
    <name type="scientific">Dentipellis fragilis</name>
    <dbReference type="NCBI Taxonomy" id="205917"/>
    <lineage>
        <taxon>Eukaryota</taxon>
        <taxon>Fungi</taxon>
        <taxon>Dikarya</taxon>
        <taxon>Basidiomycota</taxon>
        <taxon>Agaricomycotina</taxon>
        <taxon>Agaricomycetes</taxon>
        <taxon>Russulales</taxon>
        <taxon>Hericiaceae</taxon>
        <taxon>Dentipellis</taxon>
    </lineage>
</organism>
<comment type="caution">
    <text evidence="1">The sequence shown here is derived from an EMBL/GenBank/DDBJ whole genome shotgun (WGS) entry which is preliminary data.</text>
</comment>
<dbReference type="AlphaFoldDB" id="A0A4Y9XKU0"/>
<accession>A0A4Y9XKU0</accession>
<name>A0A4Y9XKU0_9AGAM</name>
<sequence length="73" mass="8118">MVKGRGWDRDDAGEGRIGRPEMSLDRVEWVVIDEADILFDPDFVEETRLILADIAKARGNPASTEPINNPPSP</sequence>
<dbReference type="EMBL" id="SEOQ01001758">
    <property type="protein sequence ID" value="TFY50625.1"/>
    <property type="molecule type" value="Genomic_DNA"/>
</dbReference>
<evidence type="ECO:0000313" key="1">
    <source>
        <dbReference type="EMBL" id="TFY50625.1"/>
    </source>
</evidence>